<comment type="caution">
    <text evidence="1">The sequence shown here is derived from an EMBL/GenBank/DDBJ whole genome shotgun (WGS) entry which is preliminary data.</text>
</comment>
<evidence type="ECO:0000313" key="1">
    <source>
        <dbReference type="EMBL" id="CAI0436339.1"/>
    </source>
</evidence>
<protein>
    <submittedName>
        <fullName evidence="1">Uncharacterized protein</fullName>
    </submittedName>
</protein>
<gene>
    <name evidence="1" type="ORF">LITE_LOCUS25045</name>
</gene>
<dbReference type="EMBL" id="CAMGYJ010000006">
    <property type="protein sequence ID" value="CAI0436339.1"/>
    <property type="molecule type" value="Genomic_DNA"/>
</dbReference>
<sequence>MLVGRLDHLYYYSFFCSGNVLGLEDVRVKAVAEISCLLSLNTTLEIFVFCPGSFLGVEDVRVKVARRNFLVGQCESGLENLVPFIVPRKA</sequence>
<evidence type="ECO:0000313" key="2">
    <source>
        <dbReference type="Proteomes" id="UP001154282"/>
    </source>
</evidence>
<keyword evidence="2" id="KW-1185">Reference proteome</keyword>
<organism evidence="1 2">
    <name type="scientific">Linum tenue</name>
    <dbReference type="NCBI Taxonomy" id="586396"/>
    <lineage>
        <taxon>Eukaryota</taxon>
        <taxon>Viridiplantae</taxon>
        <taxon>Streptophyta</taxon>
        <taxon>Embryophyta</taxon>
        <taxon>Tracheophyta</taxon>
        <taxon>Spermatophyta</taxon>
        <taxon>Magnoliopsida</taxon>
        <taxon>eudicotyledons</taxon>
        <taxon>Gunneridae</taxon>
        <taxon>Pentapetalae</taxon>
        <taxon>rosids</taxon>
        <taxon>fabids</taxon>
        <taxon>Malpighiales</taxon>
        <taxon>Linaceae</taxon>
        <taxon>Linum</taxon>
    </lineage>
</organism>
<proteinExistence type="predicted"/>
<name>A0AAV0LRC4_9ROSI</name>
<reference evidence="1" key="1">
    <citation type="submission" date="2022-08" db="EMBL/GenBank/DDBJ databases">
        <authorList>
            <person name="Gutierrez-Valencia J."/>
        </authorList>
    </citation>
    <scope>NUCLEOTIDE SEQUENCE</scope>
</reference>
<dbReference type="Proteomes" id="UP001154282">
    <property type="component" value="Unassembled WGS sequence"/>
</dbReference>
<dbReference type="AlphaFoldDB" id="A0AAV0LRC4"/>
<accession>A0AAV0LRC4</accession>